<dbReference type="CDD" id="cd05251">
    <property type="entry name" value="NmrA_like_SDR_a"/>
    <property type="match status" value="1"/>
</dbReference>
<dbReference type="OrthoDB" id="300709at2759"/>
<feature type="signal peptide" evidence="3">
    <location>
        <begin position="1"/>
        <end position="16"/>
    </location>
</feature>
<name>A0A4Y9ZBS4_9AGAM</name>
<dbReference type="STRING" id="205917.A0A4Y9ZBS4"/>
<reference evidence="5 6" key="1">
    <citation type="submission" date="2019-02" db="EMBL/GenBank/DDBJ databases">
        <title>Genome sequencing of the rare red list fungi Dentipellis fragilis.</title>
        <authorList>
            <person name="Buettner E."/>
            <person name="Kellner H."/>
        </authorList>
    </citation>
    <scope>NUCLEOTIDE SEQUENCE [LARGE SCALE GENOMIC DNA]</scope>
    <source>
        <strain evidence="5 6">DSM 105465</strain>
    </source>
</reference>
<accession>A0A4Y9ZBS4</accession>
<keyword evidence="3" id="KW-0732">Signal</keyword>
<protein>
    <recommendedName>
        <fullName evidence="4">NmrA-like domain-containing protein</fullName>
    </recommendedName>
</protein>
<dbReference type="Proteomes" id="UP000298327">
    <property type="component" value="Unassembled WGS sequence"/>
</dbReference>
<sequence>MSSKLILVLGATGAQGIAVIDSLLAPAADGSPSPYTVRALTRDPNSRRAQFLQQKGVELAIGDTDNLPSVKAALQGVYGAWINIDTFTVGEFKEVFQGLRIFEFAKQAGVKHYVWSSLEYISKLTGYNDYYRSEHYDAKGRVAEFIQMQPSAVDDAGLTWSVVNTGPYMDMLSMSNFGPTRREDGTFVFAAPIGNGHVPMIALKDLGWWARYTFDHRQIVSGRVIAIASDMVDWPYLVKTFTKVTGQKAVFQSVSIEEAMARTPNPDRPAASNGIDSLTWRQSISGWWAAYRDDKLKKDMDWLRTVHPGTLSLEKWMREVGYDGLIDGKGAHLLKDAEDQIL</sequence>
<keyword evidence="6" id="KW-1185">Reference proteome</keyword>
<evidence type="ECO:0000256" key="2">
    <source>
        <dbReference type="ARBA" id="ARBA00022857"/>
    </source>
</evidence>
<dbReference type="SUPFAM" id="SSF51735">
    <property type="entry name" value="NAD(P)-binding Rossmann-fold domains"/>
    <property type="match status" value="1"/>
</dbReference>
<evidence type="ECO:0000313" key="6">
    <source>
        <dbReference type="Proteomes" id="UP000298327"/>
    </source>
</evidence>
<evidence type="ECO:0000313" key="5">
    <source>
        <dbReference type="EMBL" id="TFY72286.1"/>
    </source>
</evidence>
<proteinExistence type="inferred from homology"/>
<dbReference type="GO" id="GO:0005634">
    <property type="term" value="C:nucleus"/>
    <property type="evidence" value="ECO:0007669"/>
    <property type="project" value="TreeGrafter"/>
</dbReference>
<keyword evidence="2" id="KW-0521">NADP</keyword>
<dbReference type="InterPro" id="IPR051164">
    <property type="entry name" value="NmrA-like_oxidored"/>
</dbReference>
<dbReference type="PANTHER" id="PTHR42748:SF14">
    <property type="entry name" value="SNOAL-LIKE DOMAIN-CONTAINING PROTEIN"/>
    <property type="match status" value="1"/>
</dbReference>
<feature type="chain" id="PRO_5021226172" description="NmrA-like domain-containing protein" evidence="3">
    <location>
        <begin position="17"/>
        <end position="342"/>
    </location>
</feature>
<dbReference type="Pfam" id="PF05368">
    <property type="entry name" value="NmrA"/>
    <property type="match status" value="1"/>
</dbReference>
<dbReference type="InterPro" id="IPR036291">
    <property type="entry name" value="NAD(P)-bd_dom_sf"/>
</dbReference>
<feature type="domain" description="NmrA-like" evidence="4">
    <location>
        <begin position="3"/>
        <end position="265"/>
    </location>
</feature>
<organism evidence="5 6">
    <name type="scientific">Dentipellis fragilis</name>
    <dbReference type="NCBI Taxonomy" id="205917"/>
    <lineage>
        <taxon>Eukaryota</taxon>
        <taxon>Fungi</taxon>
        <taxon>Dikarya</taxon>
        <taxon>Basidiomycota</taxon>
        <taxon>Agaricomycotina</taxon>
        <taxon>Agaricomycetes</taxon>
        <taxon>Russulales</taxon>
        <taxon>Hericiaceae</taxon>
        <taxon>Dentipellis</taxon>
    </lineage>
</organism>
<dbReference type="InterPro" id="IPR008030">
    <property type="entry name" value="NmrA-like"/>
</dbReference>
<dbReference type="PANTHER" id="PTHR42748">
    <property type="entry name" value="NITROGEN METABOLITE REPRESSION PROTEIN NMRA FAMILY MEMBER"/>
    <property type="match status" value="1"/>
</dbReference>
<dbReference type="Gene3D" id="3.40.50.720">
    <property type="entry name" value="NAD(P)-binding Rossmann-like Domain"/>
    <property type="match status" value="1"/>
</dbReference>
<gene>
    <name evidence="5" type="ORF">EVG20_g729</name>
</gene>
<dbReference type="EMBL" id="SEOQ01000019">
    <property type="protein sequence ID" value="TFY72286.1"/>
    <property type="molecule type" value="Genomic_DNA"/>
</dbReference>
<dbReference type="Gene3D" id="3.90.25.10">
    <property type="entry name" value="UDP-galactose 4-epimerase, domain 1"/>
    <property type="match status" value="1"/>
</dbReference>
<evidence type="ECO:0000259" key="4">
    <source>
        <dbReference type="Pfam" id="PF05368"/>
    </source>
</evidence>
<dbReference type="AlphaFoldDB" id="A0A4Y9ZBS4"/>
<evidence type="ECO:0000256" key="1">
    <source>
        <dbReference type="ARBA" id="ARBA00006328"/>
    </source>
</evidence>
<comment type="similarity">
    <text evidence="1">Belongs to the NmrA-type oxidoreductase family.</text>
</comment>
<evidence type="ECO:0000256" key="3">
    <source>
        <dbReference type="SAM" id="SignalP"/>
    </source>
</evidence>
<comment type="caution">
    <text evidence="5">The sequence shown here is derived from an EMBL/GenBank/DDBJ whole genome shotgun (WGS) entry which is preliminary data.</text>
</comment>